<organism evidence="2 3">
    <name type="scientific">Peribacillus asahii</name>
    <dbReference type="NCBI Taxonomy" id="228899"/>
    <lineage>
        <taxon>Bacteria</taxon>
        <taxon>Bacillati</taxon>
        <taxon>Bacillota</taxon>
        <taxon>Bacilli</taxon>
        <taxon>Bacillales</taxon>
        <taxon>Bacillaceae</taxon>
        <taxon>Peribacillus</taxon>
    </lineage>
</organism>
<sequence>MKRNYVMQITHEEMAEYGKLFRSLRKSTGLSLTKFADELKIISRTSLSKWEKGISVPKEDIYLIECRIREVAENYNK</sequence>
<dbReference type="Gene3D" id="1.10.260.40">
    <property type="entry name" value="lambda repressor-like DNA-binding domains"/>
    <property type="match status" value="1"/>
</dbReference>
<protein>
    <recommendedName>
        <fullName evidence="1">HTH cro/C1-type domain-containing protein</fullName>
    </recommendedName>
</protein>
<name>A0A3Q9RNB6_9BACI</name>
<proteinExistence type="predicted"/>
<dbReference type="SUPFAM" id="SSF47413">
    <property type="entry name" value="lambda repressor-like DNA-binding domains"/>
    <property type="match status" value="1"/>
</dbReference>
<dbReference type="InterPro" id="IPR010982">
    <property type="entry name" value="Lambda_DNA-bd_dom_sf"/>
</dbReference>
<dbReference type="CDD" id="cd00093">
    <property type="entry name" value="HTH_XRE"/>
    <property type="match status" value="1"/>
</dbReference>
<accession>A0A3Q9RNB6</accession>
<evidence type="ECO:0000259" key="1">
    <source>
        <dbReference type="PROSITE" id="PS50943"/>
    </source>
</evidence>
<gene>
    <name evidence="2" type="ORF">BAOM_3005</name>
</gene>
<feature type="domain" description="HTH cro/C1-type" evidence="1">
    <location>
        <begin position="21"/>
        <end position="58"/>
    </location>
</feature>
<dbReference type="Pfam" id="PF01381">
    <property type="entry name" value="HTH_3"/>
    <property type="match status" value="1"/>
</dbReference>
<evidence type="ECO:0000313" key="3">
    <source>
        <dbReference type="Proteomes" id="UP000283095"/>
    </source>
</evidence>
<evidence type="ECO:0000313" key="2">
    <source>
        <dbReference type="EMBL" id="AZV43614.1"/>
    </source>
</evidence>
<dbReference type="AlphaFoldDB" id="A0A3Q9RNB6"/>
<reference evidence="2 3" key="1">
    <citation type="submission" date="2018-01" db="EMBL/GenBank/DDBJ databases">
        <title>Bacillus asahii Genome sequencing and assembly.</title>
        <authorList>
            <person name="Jiang H."/>
            <person name="Feng Y."/>
            <person name="Zhao F."/>
            <person name="Lin X."/>
        </authorList>
    </citation>
    <scope>NUCLEOTIDE SEQUENCE [LARGE SCALE GENOMIC DNA]</scope>
    <source>
        <strain evidence="2 3">OM18</strain>
    </source>
</reference>
<dbReference type="RefSeq" id="WP_164853228.1">
    <property type="nucleotide sequence ID" value="NZ_CP026095.1"/>
</dbReference>
<dbReference type="EMBL" id="CP026095">
    <property type="protein sequence ID" value="AZV43614.1"/>
    <property type="molecule type" value="Genomic_DNA"/>
</dbReference>
<dbReference type="PROSITE" id="PS50943">
    <property type="entry name" value="HTH_CROC1"/>
    <property type="match status" value="1"/>
</dbReference>
<dbReference type="InterPro" id="IPR001387">
    <property type="entry name" value="Cro/C1-type_HTH"/>
</dbReference>
<dbReference type="Proteomes" id="UP000283095">
    <property type="component" value="Chromosome"/>
</dbReference>
<dbReference type="KEGG" id="pasa:BAOM_3005"/>
<dbReference type="GO" id="GO:0003677">
    <property type="term" value="F:DNA binding"/>
    <property type="evidence" value="ECO:0007669"/>
    <property type="project" value="InterPro"/>
</dbReference>